<dbReference type="VEuPathDB" id="VectorBase:PPAI007693"/>
<dbReference type="GO" id="GO:0003676">
    <property type="term" value="F:nucleic acid binding"/>
    <property type="evidence" value="ECO:0007669"/>
    <property type="project" value="InterPro"/>
</dbReference>
<proteinExistence type="predicted"/>
<evidence type="ECO:0000313" key="3">
    <source>
        <dbReference type="Proteomes" id="UP000092462"/>
    </source>
</evidence>
<evidence type="ECO:0000313" key="2">
    <source>
        <dbReference type="EnsemblMetazoa" id="PPAI007693-PA"/>
    </source>
</evidence>
<accession>A0A1B0DHQ9</accession>
<dbReference type="AlphaFoldDB" id="A0A1B0DHQ9"/>
<reference evidence="2" key="1">
    <citation type="submission" date="2022-08" db="UniProtKB">
        <authorList>
            <consortium name="EnsemblMetazoa"/>
        </authorList>
    </citation>
    <scope>IDENTIFICATION</scope>
    <source>
        <strain evidence="2">Israel</strain>
    </source>
</reference>
<dbReference type="PROSITE" id="PS50158">
    <property type="entry name" value="ZF_CCHC"/>
    <property type="match status" value="1"/>
</dbReference>
<dbReference type="SMART" id="SM00596">
    <property type="entry name" value="PRE_C2HC"/>
    <property type="match status" value="1"/>
</dbReference>
<feature type="region of interest" description="Disordered" evidence="1">
    <location>
        <begin position="1"/>
        <end position="25"/>
    </location>
</feature>
<dbReference type="SUPFAM" id="SSF57756">
    <property type="entry name" value="Retrovirus zinc finger-like domains"/>
    <property type="match status" value="1"/>
</dbReference>
<dbReference type="Proteomes" id="UP000092462">
    <property type="component" value="Unassembled WGS sequence"/>
</dbReference>
<dbReference type="Gene3D" id="4.10.60.10">
    <property type="entry name" value="Zinc finger, CCHC-type"/>
    <property type="match status" value="1"/>
</dbReference>
<name>A0A1B0DHQ9_PHLPP</name>
<dbReference type="InterPro" id="IPR036875">
    <property type="entry name" value="Znf_CCHC_sf"/>
</dbReference>
<sequence>MPEEMSIETSTKRTREDEAPTQQRVKQTRINDYWLATVPTQNRYDTLQNHVEEEEQTAVATPKPPPIFVHGVQTAQPLRTLVHTLAGDNFTMKTLPDNTVKIQVFKIEVYRLLMRKLKENNTDMHSYQLKSERSFRVVLRGVHHSTQPSEIVEALKSFGHNVTNVHNIQHRTTKHPLSMFFVDLKPGPKNKDVYDINRLLGYVVQIQPPNAKKEVVQCTRCQRYNHTKAFCNRAPRCVKCTSSGHSSSECPRKSRDDNVQCVNCLGRHPANYKGCIVHKQQMEKAYPGLRERVREKRTEARQAENNQGMVREQPPIVIIPDQINTQHNPITYSQVTSGASGAVPWQGDRTISNPAGATPSFNHITQPMTSYQTDMAELRQLIKTLTEQMSTVLSLLTKVLTKNP</sequence>
<dbReference type="EMBL" id="AJVK01061445">
    <property type="status" value="NOT_ANNOTATED_CDS"/>
    <property type="molecule type" value="Genomic_DNA"/>
</dbReference>
<dbReference type="VEuPathDB" id="VectorBase:PPAPM1_007993"/>
<dbReference type="Pfam" id="PF07530">
    <property type="entry name" value="PRE_C2HC"/>
    <property type="match status" value="1"/>
</dbReference>
<organism evidence="2 3">
    <name type="scientific">Phlebotomus papatasi</name>
    <name type="common">Sandfly</name>
    <dbReference type="NCBI Taxonomy" id="29031"/>
    <lineage>
        <taxon>Eukaryota</taxon>
        <taxon>Metazoa</taxon>
        <taxon>Ecdysozoa</taxon>
        <taxon>Arthropoda</taxon>
        <taxon>Hexapoda</taxon>
        <taxon>Insecta</taxon>
        <taxon>Pterygota</taxon>
        <taxon>Neoptera</taxon>
        <taxon>Endopterygota</taxon>
        <taxon>Diptera</taxon>
        <taxon>Nematocera</taxon>
        <taxon>Psychodoidea</taxon>
        <taxon>Psychodidae</taxon>
        <taxon>Phlebotomus</taxon>
        <taxon>Phlebotomus</taxon>
    </lineage>
</organism>
<dbReference type="GO" id="GO:0008270">
    <property type="term" value="F:zinc ion binding"/>
    <property type="evidence" value="ECO:0007669"/>
    <property type="project" value="InterPro"/>
</dbReference>
<dbReference type="InterPro" id="IPR006579">
    <property type="entry name" value="Pre_C2HC_dom"/>
</dbReference>
<dbReference type="EnsemblMetazoa" id="PPAI007693-RA">
    <property type="protein sequence ID" value="PPAI007693-PA"/>
    <property type="gene ID" value="PPAI007693"/>
</dbReference>
<dbReference type="InterPro" id="IPR001878">
    <property type="entry name" value="Znf_CCHC"/>
</dbReference>
<protein>
    <submittedName>
        <fullName evidence="2">Uncharacterized protein</fullName>
    </submittedName>
</protein>
<keyword evidence="3" id="KW-1185">Reference proteome</keyword>
<evidence type="ECO:0000256" key="1">
    <source>
        <dbReference type="SAM" id="MobiDB-lite"/>
    </source>
</evidence>